<evidence type="ECO:0008006" key="4">
    <source>
        <dbReference type="Google" id="ProtNLM"/>
    </source>
</evidence>
<reference evidence="3" key="1">
    <citation type="journal article" date="2019" name="Int. J. Syst. Evol. Microbiol.">
        <title>The Global Catalogue of Microorganisms (GCM) 10K type strain sequencing project: providing services to taxonomists for standard genome sequencing and annotation.</title>
        <authorList>
            <consortium name="The Broad Institute Genomics Platform"/>
            <consortium name="The Broad Institute Genome Sequencing Center for Infectious Disease"/>
            <person name="Wu L."/>
            <person name="Ma J."/>
        </authorList>
    </citation>
    <scope>NUCLEOTIDE SEQUENCE [LARGE SCALE GENOMIC DNA]</scope>
    <source>
        <strain evidence="3">JCM 15503</strain>
    </source>
</reference>
<feature type="region of interest" description="Disordered" evidence="1">
    <location>
        <begin position="106"/>
        <end position="135"/>
    </location>
</feature>
<accession>A0ABP3V8W4</accession>
<sequence>MLVGLAGLYQLLLHRLDSTLREHLGPRASVGAISVDWNGLTVQDLRLAAAPGWPAEDELSARRVFVQPALRSLFSGPWQLHRIEVEGASLSLLRGRDGKLQLLPGLLQPESATTPARAPTRPAAPKTAPASAASQAEASAPTLVINEVQLKDVQVDFYDDSLKPLRARPHHLQLGELNATLGNLQLPALDRPMSLKVRGLLRGPGGAGNHDGQLKLDGELTPATHDADLSAELQGVDLRALQPYLLKVAEGGIQRGQLDLQLKAQVKADHLHAPGRVTLTGLALNHSGSWWDGLGTASRQAVLDTMAHKGRIEVNFTLEGRLDDPNFSVNDSLARRFAAGLAEGVGVSVGGVVEGVGQMFKGLLGR</sequence>
<dbReference type="PANTHER" id="PTHR30441:SF8">
    <property type="entry name" value="DUF748 DOMAIN-CONTAINING PROTEIN"/>
    <property type="match status" value="1"/>
</dbReference>
<dbReference type="RefSeq" id="WP_170201024.1">
    <property type="nucleotide sequence ID" value="NZ_BAAAEW010000014.1"/>
</dbReference>
<evidence type="ECO:0000313" key="3">
    <source>
        <dbReference type="Proteomes" id="UP001500279"/>
    </source>
</evidence>
<dbReference type="Proteomes" id="UP001500279">
    <property type="component" value="Unassembled WGS sequence"/>
</dbReference>
<dbReference type="PANTHER" id="PTHR30441">
    <property type="entry name" value="DUF748 DOMAIN-CONTAINING PROTEIN"/>
    <property type="match status" value="1"/>
</dbReference>
<evidence type="ECO:0000256" key="1">
    <source>
        <dbReference type="SAM" id="MobiDB-lite"/>
    </source>
</evidence>
<dbReference type="EMBL" id="BAAAEW010000014">
    <property type="protein sequence ID" value="GAA0752241.1"/>
    <property type="molecule type" value="Genomic_DNA"/>
</dbReference>
<name>A0ABP3V8W4_9BURK</name>
<keyword evidence="3" id="KW-1185">Reference proteome</keyword>
<protein>
    <recommendedName>
        <fullName evidence="4">DUF748 domain-containing protein</fullName>
    </recommendedName>
</protein>
<evidence type="ECO:0000313" key="2">
    <source>
        <dbReference type="EMBL" id="GAA0752241.1"/>
    </source>
</evidence>
<gene>
    <name evidence="2" type="ORF">GCM10009107_25860</name>
</gene>
<comment type="caution">
    <text evidence="2">The sequence shown here is derived from an EMBL/GenBank/DDBJ whole genome shotgun (WGS) entry which is preliminary data.</text>
</comment>
<proteinExistence type="predicted"/>
<dbReference type="InterPro" id="IPR008023">
    <property type="entry name" value="DUF748"/>
</dbReference>
<dbReference type="InterPro" id="IPR052894">
    <property type="entry name" value="AsmA-related"/>
</dbReference>
<dbReference type="Pfam" id="PF05359">
    <property type="entry name" value="DUF748"/>
    <property type="match status" value="1"/>
</dbReference>
<organism evidence="2 3">
    <name type="scientific">Ideonella azotifigens</name>
    <dbReference type="NCBI Taxonomy" id="513160"/>
    <lineage>
        <taxon>Bacteria</taxon>
        <taxon>Pseudomonadati</taxon>
        <taxon>Pseudomonadota</taxon>
        <taxon>Betaproteobacteria</taxon>
        <taxon>Burkholderiales</taxon>
        <taxon>Sphaerotilaceae</taxon>
        <taxon>Ideonella</taxon>
    </lineage>
</organism>